<dbReference type="VEuPathDB" id="AmoebaDB:NF0057460"/>
<comment type="similarity">
    <text evidence="1">Belongs to the D-isomer specific 2-hydroxyacid dehydrogenase family.</text>
</comment>
<evidence type="ECO:0000313" key="6">
    <source>
        <dbReference type="Proteomes" id="UP000444721"/>
    </source>
</evidence>
<dbReference type="InterPro" id="IPR029753">
    <property type="entry name" value="D-isomer_DH_CS"/>
</dbReference>
<dbReference type="EMBL" id="VFQX01000028">
    <property type="protein sequence ID" value="KAF0978995.1"/>
    <property type="molecule type" value="Genomic_DNA"/>
</dbReference>
<keyword evidence="2" id="KW-0560">Oxidoreductase</keyword>
<organism evidence="5 6">
    <name type="scientific">Naegleria fowleri</name>
    <name type="common">Brain eating amoeba</name>
    <dbReference type="NCBI Taxonomy" id="5763"/>
    <lineage>
        <taxon>Eukaryota</taxon>
        <taxon>Discoba</taxon>
        <taxon>Heterolobosea</taxon>
        <taxon>Tetramitia</taxon>
        <taxon>Eutetramitia</taxon>
        <taxon>Vahlkampfiidae</taxon>
        <taxon>Naegleria</taxon>
    </lineage>
</organism>
<evidence type="ECO:0000259" key="4">
    <source>
        <dbReference type="Pfam" id="PF02826"/>
    </source>
</evidence>
<name>A0A6A5C0C8_NAEFO</name>
<reference evidence="5 6" key="1">
    <citation type="journal article" date="2019" name="Sci. Rep.">
        <title>Nanopore sequencing improves the draft genome of the human pathogenic amoeba Naegleria fowleri.</title>
        <authorList>
            <person name="Liechti N."/>
            <person name="Schurch N."/>
            <person name="Bruggmann R."/>
            <person name="Wittwer M."/>
        </authorList>
    </citation>
    <scope>NUCLEOTIDE SEQUENCE [LARGE SCALE GENOMIC DNA]</scope>
    <source>
        <strain evidence="5 6">ATCC 30894</strain>
    </source>
</reference>
<dbReference type="RefSeq" id="XP_044563708.1">
    <property type="nucleotide sequence ID" value="XM_044705219.1"/>
</dbReference>
<accession>A0A6A5C0C8</accession>
<dbReference type="GeneID" id="68109283"/>
<dbReference type="InterPro" id="IPR036291">
    <property type="entry name" value="NAD(P)-bd_dom_sf"/>
</dbReference>
<evidence type="ECO:0000256" key="1">
    <source>
        <dbReference type="ARBA" id="ARBA00005854"/>
    </source>
</evidence>
<dbReference type="Gene3D" id="3.40.50.720">
    <property type="entry name" value="NAD(P)-binding Rossmann-like Domain"/>
    <property type="match status" value="2"/>
</dbReference>
<comment type="caution">
    <text evidence="5">The sequence shown here is derived from an EMBL/GenBank/DDBJ whole genome shotgun (WGS) entry which is preliminary data.</text>
</comment>
<sequence length="196" mass="21664">MNTKVFGIIGGSGKIGKLVCKCLKMGFGARVMVYDSFKDPDLVKMGIEFVDVLDDLYAQADALSLHCPLIKGVTEHMINSNSIKKMKKGVMIVNTARGGLIVTEDVIDGLKSGQIGSLGLDVYEFEHELFFEDRREQIIIDDTFMRLLTFPNVIVTPHQAFFTNEAINNIAQTTLESLYSFEASGGFITPNVCLNE</sequence>
<feature type="domain" description="D-isomer specific 2-hydroxyacid dehydrogenase NAD-binding" evidence="4">
    <location>
        <begin position="3"/>
        <end position="160"/>
    </location>
</feature>
<gene>
    <name evidence="5" type="ORF">FDP41_002065</name>
</gene>
<dbReference type="PANTHER" id="PTHR43026">
    <property type="entry name" value="2-HYDROXYACID DEHYDROGENASE HOMOLOG 1-RELATED"/>
    <property type="match status" value="1"/>
</dbReference>
<protein>
    <recommendedName>
        <fullName evidence="4">D-isomer specific 2-hydroxyacid dehydrogenase NAD-binding domain-containing protein</fullName>
    </recommendedName>
</protein>
<dbReference type="Pfam" id="PF02826">
    <property type="entry name" value="2-Hacid_dh_C"/>
    <property type="match status" value="1"/>
</dbReference>
<keyword evidence="6" id="KW-1185">Reference proteome</keyword>
<dbReference type="SUPFAM" id="SSF51735">
    <property type="entry name" value="NAD(P)-binding Rossmann-fold domains"/>
    <property type="match status" value="1"/>
</dbReference>
<dbReference type="InterPro" id="IPR058205">
    <property type="entry name" value="D-LDH-like"/>
</dbReference>
<dbReference type="PANTHER" id="PTHR43026:SF1">
    <property type="entry name" value="2-HYDROXYACID DEHYDROGENASE HOMOLOG 1-RELATED"/>
    <property type="match status" value="1"/>
</dbReference>
<dbReference type="VEuPathDB" id="AmoebaDB:FDP41_002065"/>
<dbReference type="VEuPathDB" id="AmoebaDB:NfTy_034140"/>
<dbReference type="GO" id="GO:0016491">
    <property type="term" value="F:oxidoreductase activity"/>
    <property type="evidence" value="ECO:0007669"/>
    <property type="project" value="UniProtKB-KW"/>
</dbReference>
<dbReference type="OMA" id="YEFEHEL"/>
<dbReference type="AlphaFoldDB" id="A0A6A5C0C8"/>
<keyword evidence="3" id="KW-0520">NAD</keyword>
<dbReference type="Proteomes" id="UP000444721">
    <property type="component" value="Unassembled WGS sequence"/>
</dbReference>
<evidence type="ECO:0000256" key="2">
    <source>
        <dbReference type="ARBA" id="ARBA00023002"/>
    </source>
</evidence>
<proteinExistence type="inferred from homology"/>
<evidence type="ECO:0000313" key="5">
    <source>
        <dbReference type="EMBL" id="KAF0978995.1"/>
    </source>
</evidence>
<dbReference type="InterPro" id="IPR006140">
    <property type="entry name" value="D-isomer_DH_NAD-bd"/>
</dbReference>
<evidence type="ECO:0000256" key="3">
    <source>
        <dbReference type="ARBA" id="ARBA00023027"/>
    </source>
</evidence>
<dbReference type="OrthoDB" id="298012at2759"/>
<dbReference type="GO" id="GO:0051287">
    <property type="term" value="F:NAD binding"/>
    <property type="evidence" value="ECO:0007669"/>
    <property type="project" value="InterPro"/>
</dbReference>
<dbReference type="PROSITE" id="PS00671">
    <property type="entry name" value="D_2_HYDROXYACID_DH_3"/>
    <property type="match status" value="1"/>
</dbReference>